<sequence>MRTPTRVTATSERSCYEKLANPVVVPPILQIMGLPVPPSLFRQSQPVLVAWMHFVLVRGAGVATNPLTASGTFLQHDMKFLQLQQFK</sequence>
<dbReference type="EMBL" id="OZ019896">
    <property type="protein sequence ID" value="CAK9222920.1"/>
    <property type="molecule type" value="Genomic_DNA"/>
</dbReference>
<proteinExistence type="predicted"/>
<reference evidence="1" key="1">
    <citation type="submission" date="2024-02" db="EMBL/GenBank/DDBJ databases">
        <authorList>
            <consortium name="ELIXIR-Norway"/>
            <consortium name="Elixir Norway"/>
        </authorList>
    </citation>
    <scope>NUCLEOTIDE SEQUENCE</scope>
</reference>
<name>A0ABP0UJ81_9BRYO</name>
<accession>A0ABP0UJ81</accession>
<keyword evidence="2" id="KW-1185">Reference proteome</keyword>
<organism evidence="1 2">
    <name type="scientific">Sphagnum troendelagicum</name>
    <dbReference type="NCBI Taxonomy" id="128251"/>
    <lineage>
        <taxon>Eukaryota</taxon>
        <taxon>Viridiplantae</taxon>
        <taxon>Streptophyta</taxon>
        <taxon>Embryophyta</taxon>
        <taxon>Bryophyta</taxon>
        <taxon>Sphagnophytina</taxon>
        <taxon>Sphagnopsida</taxon>
        <taxon>Sphagnales</taxon>
        <taxon>Sphagnaceae</taxon>
        <taxon>Sphagnum</taxon>
    </lineage>
</organism>
<protein>
    <submittedName>
        <fullName evidence="1">Uncharacterized protein</fullName>
    </submittedName>
</protein>
<dbReference type="Proteomes" id="UP001497512">
    <property type="component" value="Chromosome 4"/>
</dbReference>
<evidence type="ECO:0000313" key="1">
    <source>
        <dbReference type="EMBL" id="CAK9222920.1"/>
    </source>
</evidence>
<gene>
    <name evidence="1" type="ORF">CSSPTR1EN2_LOCUS16539</name>
</gene>
<evidence type="ECO:0000313" key="2">
    <source>
        <dbReference type="Proteomes" id="UP001497512"/>
    </source>
</evidence>